<evidence type="ECO:0000313" key="7">
    <source>
        <dbReference type="EMBL" id="KAL3115807.1"/>
    </source>
</evidence>
<comment type="subcellular location">
    <subcellularLocation>
        <location evidence="1">Membrane</location>
        <topology evidence="1">Multi-pass membrane protein</topology>
    </subcellularLocation>
</comment>
<dbReference type="Proteomes" id="UP001620626">
    <property type="component" value="Unassembled WGS sequence"/>
</dbReference>
<keyword evidence="4 5" id="KW-0472">Membrane</keyword>
<accession>A0ABD2LKQ3</accession>
<dbReference type="Pfam" id="PF01490">
    <property type="entry name" value="Aa_trans"/>
    <property type="match status" value="1"/>
</dbReference>
<evidence type="ECO:0000256" key="3">
    <source>
        <dbReference type="ARBA" id="ARBA00022989"/>
    </source>
</evidence>
<evidence type="ECO:0000256" key="2">
    <source>
        <dbReference type="ARBA" id="ARBA00022692"/>
    </source>
</evidence>
<feature type="transmembrane region" description="Helical" evidence="5">
    <location>
        <begin position="35"/>
        <end position="56"/>
    </location>
</feature>
<protein>
    <recommendedName>
        <fullName evidence="6">Amino acid transporter transmembrane domain-containing protein</fullName>
    </recommendedName>
</protein>
<gene>
    <name evidence="7" type="ORF">niasHT_007812</name>
</gene>
<evidence type="ECO:0000259" key="6">
    <source>
        <dbReference type="Pfam" id="PF01490"/>
    </source>
</evidence>
<comment type="caution">
    <text evidence="7">The sequence shown here is derived from an EMBL/GenBank/DDBJ whole genome shotgun (WGS) entry which is preliminary data.</text>
</comment>
<feature type="transmembrane region" description="Helical" evidence="5">
    <location>
        <begin position="370"/>
        <end position="394"/>
    </location>
</feature>
<evidence type="ECO:0000313" key="8">
    <source>
        <dbReference type="Proteomes" id="UP001620626"/>
    </source>
</evidence>
<sequence>MDNFSVDEKTEDISKKFKNDGTKRDDGTKEKQKGLGWFITALFLVSDMAGGGLVALPTAMIRSGFWTGILLSVLMNFMFMYTSTVLGKCWVILQRRWPSSYSKQHCRQPYPEIGGRACGPKLRAAVAACIDLNQFSTTTVYLLLSAKNIHDALKAFLDLNISFCLLLIFLVLLLLPLIFLNSPVDFWGAAVVAVCTTTIAVVLICLGTIWDFGTCSPHHSMPEFRPANYFLAVGTLLFAYGGHPAFPTVQVDMRRPNDFHKSSVLAFAILFVMYTPVCILGFVAYGDSLRESVINSLQHSWIQQMVNLLITLHLIVTILIVNNPLNQKVEEIFRVPHEFGWKRVVVRSSMMALVLLVAETVPTFGPLLDLVGGSVLMLTSLVFPCLFFLFLNTGEQLAIERRRMGRGPKTNGQNGQLAVVGGGYDDAGEEDEEEETGRVGWRSVVEKTDRCTLFICISIIAFGCFGGIAATFSAVRSLSYTHFVPPCYLSSLFADAKKPNEGGHVNCCGHFQNISIAASTNENCSPPNINFYD</sequence>
<dbReference type="AlphaFoldDB" id="A0ABD2LKQ3"/>
<evidence type="ECO:0000256" key="5">
    <source>
        <dbReference type="SAM" id="Phobius"/>
    </source>
</evidence>
<dbReference type="PANTHER" id="PTHR22950:SF703">
    <property type="entry name" value="AMINO ACID TRANSPORTER TRANSMEMBRANE DOMAIN-CONTAINING PROTEIN"/>
    <property type="match status" value="1"/>
</dbReference>
<proteinExistence type="predicted"/>
<feature type="transmembrane region" description="Helical" evidence="5">
    <location>
        <begin position="229"/>
        <end position="251"/>
    </location>
</feature>
<keyword evidence="3 5" id="KW-1133">Transmembrane helix</keyword>
<keyword evidence="2 5" id="KW-0812">Transmembrane</keyword>
<feature type="transmembrane region" description="Helical" evidence="5">
    <location>
        <begin position="186"/>
        <end position="209"/>
    </location>
</feature>
<feature type="transmembrane region" description="Helical" evidence="5">
    <location>
        <begin position="451"/>
        <end position="475"/>
    </location>
</feature>
<feature type="transmembrane region" description="Helical" evidence="5">
    <location>
        <begin position="263"/>
        <end position="285"/>
    </location>
</feature>
<feature type="transmembrane region" description="Helical" evidence="5">
    <location>
        <begin position="159"/>
        <end position="179"/>
    </location>
</feature>
<reference evidence="7 8" key="1">
    <citation type="submission" date="2024-10" db="EMBL/GenBank/DDBJ databases">
        <authorList>
            <person name="Kim D."/>
        </authorList>
    </citation>
    <scope>NUCLEOTIDE SEQUENCE [LARGE SCALE GENOMIC DNA]</scope>
    <source>
        <strain evidence="7">BH-2024</strain>
    </source>
</reference>
<dbReference type="InterPro" id="IPR013057">
    <property type="entry name" value="AA_transpt_TM"/>
</dbReference>
<evidence type="ECO:0000256" key="4">
    <source>
        <dbReference type="ARBA" id="ARBA00023136"/>
    </source>
</evidence>
<dbReference type="PANTHER" id="PTHR22950">
    <property type="entry name" value="AMINO ACID TRANSPORTER"/>
    <property type="match status" value="1"/>
</dbReference>
<name>A0ABD2LKQ3_9BILA</name>
<feature type="transmembrane region" description="Helical" evidence="5">
    <location>
        <begin position="68"/>
        <end position="93"/>
    </location>
</feature>
<dbReference type="GO" id="GO:0016020">
    <property type="term" value="C:membrane"/>
    <property type="evidence" value="ECO:0007669"/>
    <property type="project" value="UniProtKB-SubCell"/>
</dbReference>
<feature type="transmembrane region" description="Helical" evidence="5">
    <location>
        <begin position="344"/>
        <end position="364"/>
    </location>
</feature>
<dbReference type="Gene3D" id="1.20.1740.10">
    <property type="entry name" value="Amino acid/polyamine transporter I"/>
    <property type="match status" value="1"/>
</dbReference>
<evidence type="ECO:0000256" key="1">
    <source>
        <dbReference type="ARBA" id="ARBA00004141"/>
    </source>
</evidence>
<feature type="transmembrane region" description="Helical" evidence="5">
    <location>
        <begin position="305"/>
        <end position="323"/>
    </location>
</feature>
<feature type="domain" description="Amino acid transporter transmembrane" evidence="6">
    <location>
        <begin position="35"/>
        <end position="400"/>
    </location>
</feature>
<dbReference type="EMBL" id="JBICBT010000363">
    <property type="protein sequence ID" value="KAL3115807.1"/>
    <property type="molecule type" value="Genomic_DNA"/>
</dbReference>
<organism evidence="7 8">
    <name type="scientific">Heterodera trifolii</name>
    <dbReference type="NCBI Taxonomy" id="157864"/>
    <lineage>
        <taxon>Eukaryota</taxon>
        <taxon>Metazoa</taxon>
        <taxon>Ecdysozoa</taxon>
        <taxon>Nematoda</taxon>
        <taxon>Chromadorea</taxon>
        <taxon>Rhabditida</taxon>
        <taxon>Tylenchina</taxon>
        <taxon>Tylenchomorpha</taxon>
        <taxon>Tylenchoidea</taxon>
        <taxon>Heteroderidae</taxon>
        <taxon>Heteroderinae</taxon>
        <taxon>Heterodera</taxon>
    </lineage>
</organism>
<keyword evidence="8" id="KW-1185">Reference proteome</keyword>